<feature type="transmembrane region" description="Helical" evidence="1">
    <location>
        <begin position="27"/>
        <end position="46"/>
    </location>
</feature>
<proteinExistence type="predicted"/>
<evidence type="ECO:0000313" key="3">
    <source>
        <dbReference type="Proteomes" id="UP000037084"/>
    </source>
</evidence>
<dbReference type="OrthoDB" id="4338956at2"/>
<gene>
    <name evidence="2" type="ORF">ADK75_28380</name>
</gene>
<feature type="transmembrane region" description="Helical" evidence="1">
    <location>
        <begin position="52"/>
        <end position="72"/>
    </location>
</feature>
<accession>A0A0L8M6V5</accession>
<dbReference type="AlphaFoldDB" id="A0A0L8M6V5"/>
<keyword evidence="1" id="KW-0472">Membrane</keyword>
<dbReference type="RefSeq" id="WP_053175376.1">
    <property type="nucleotide sequence ID" value="NZ_LGUV01000355.1"/>
</dbReference>
<keyword evidence="1" id="KW-0812">Transmembrane</keyword>
<comment type="caution">
    <text evidence="2">The sequence shown here is derived from an EMBL/GenBank/DDBJ whole genome shotgun (WGS) entry which is preliminary data.</text>
</comment>
<protein>
    <recommendedName>
        <fullName evidence="4">PH domain-containing protein</fullName>
    </recommendedName>
</protein>
<sequence>MDRITLRGAEALPEVGPLELRAPGSGGLVFGQLLLGLPVVASLFTAPDRFRFLLAAIPCALMAVALPLLLVVQARQRALGVLVRLDSYGVGVGGGPAIPWADLSEVRTVKGVVVLLPRPGVELPVVPSAAPFSRPGRRAAAYVRRYGSPLVLMPRALDATKPQILAAVRRLGRIPLGAD</sequence>
<dbReference type="Proteomes" id="UP000037084">
    <property type="component" value="Unassembled WGS sequence"/>
</dbReference>
<organism evidence="2 3">
    <name type="scientific">Streptomyces virginiae</name>
    <name type="common">Streptomyces cinnamonensis</name>
    <dbReference type="NCBI Taxonomy" id="1961"/>
    <lineage>
        <taxon>Bacteria</taxon>
        <taxon>Bacillati</taxon>
        <taxon>Actinomycetota</taxon>
        <taxon>Actinomycetes</taxon>
        <taxon>Kitasatosporales</taxon>
        <taxon>Streptomycetaceae</taxon>
        <taxon>Streptomyces</taxon>
    </lineage>
</organism>
<reference evidence="3" key="1">
    <citation type="submission" date="2015-07" db="EMBL/GenBank/DDBJ databases">
        <authorList>
            <consortium name="Consortium for Microbial Forensics and Genomics (microFORGE)"/>
            <person name="Knight B.M."/>
            <person name="Roberts D.P."/>
            <person name="Lin D."/>
            <person name="Hari K."/>
            <person name="Fletcher J."/>
            <person name="Melcher U."/>
            <person name="Blagden T."/>
            <person name="Winegar R.A."/>
        </authorList>
    </citation>
    <scope>NUCLEOTIDE SEQUENCE [LARGE SCALE GENOMIC DNA]</scope>
    <source>
        <strain evidence="3">NRRL B-1447</strain>
    </source>
</reference>
<keyword evidence="1" id="KW-1133">Transmembrane helix</keyword>
<evidence type="ECO:0000313" key="2">
    <source>
        <dbReference type="EMBL" id="KOG46118.1"/>
    </source>
</evidence>
<evidence type="ECO:0008006" key="4">
    <source>
        <dbReference type="Google" id="ProtNLM"/>
    </source>
</evidence>
<evidence type="ECO:0000256" key="1">
    <source>
        <dbReference type="SAM" id="Phobius"/>
    </source>
</evidence>
<name>A0A0L8M6V5_STRVG</name>
<dbReference type="EMBL" id="LGUV01000355">
    <property type="protein sequence ID" value="KOG46118.1"/>
    <property type="molecule type" value="Genomic_DNA"/>
</dbReference>
<dbReference type="PATRIC" id="fig|1961.12.peg.6318"/>